<keyword evidence="2" id="KW-1185">Reference proteome</keyword>
<name>A0ABT3FRM6_9BACT</name>
<comment type="caution">
    <text evidence="1">The sequence shown here is derived from an EMBL/GenBank/DDBJ whole genome shotgun (WGS) entry which is preliminary data.</text>
</comment>
<dbReference type="RefSeq" id="WP_264501579.1">
    <property type="nucleotide sequence ID" value="NZ_JAPDDS010000006.1"/>
</dbReference>
<accession>A0ABT3FRM6</accession>
<dbReference type="Proteomes" id="UP001207930">
    <property type="component" value="Unassembled WGS sequence"/>
</dbReference>
<proteinExistence type="predicted"/>
<evidence type="ECO:0000313" key="1">
    <source>
        <dbReference type="EMBL" id="MCW1885625.1"/>
    </source>
</evidence>
<sequence length="133" mass="13877">METYTDTPYKPFKEEVADALLNKEHFLVALGTAPDTVKLATSTDDAIGVLFEKSAGNPHVNVRLLGKGGSVKVKAGGVIAKGARVIWGAGGKVVTVPAAAGTYRTVGIKLTQGNSADNDVIELLDTIETRVVV</sequence>
<evidence type="ECO:0000313" key="2">
    <source>
        <dbReference type="Proteomes" id="UP001207930"/>
    </source>
</evidence>
<protein>
    <submittedName>
        <fullName evidence="1">DUF2190 family protein</fullName>
    </submittedName>
</protein>
<reference evidence="1 2" key="1">
    <citation type="submission" date="2022-10" db="EMBL/GenBank/DDBJ databases">
        <title>Luteolibacter flavescens strain MCCC 1K03193, whole genome shotgun sequencing project.</title>
        <authorList>
            <person name="Zhao G."/>
            <person name="Shen L."/>
        </authorList>
    </citation>
    <scope>NUCLEOTIDE SEQUENCE [LARGE SCALE GENOMIC DNA]</scope>
    <source>
        <strain evidence="1 2">MCCC 1K03193</strain>
    </source>
</reference>
<gene>
    <name evidence="1" type="ORF">OKA04_12875</name>
</gene>
<dbReference type="EMBL" id="JAPDDS010000006">
    <property type="protein sequence ID" value="MCW1885625.1"/>
    <property type="molecule type" value="Genomic_DNA"/>
</dbReference>
<organism evidence="1 2">
    <name type="scientific">Luteolibacter flavescens</name>
    <dbReference type="NCBI Taxonomy" id="1859460"/>
    <lineage>
        <taxon>Bacteria</taxon>
        <taxon>Pseudomonadati</taxon>
        <taxon>Verrucomicrobiota</taxon>
        <taxon>Verrucomicrobiia</taxon>
        <taxon>Verrucomicrobiales</taxon>
        <taxon>Verrucomicrobiaceae</taxon>
        <taxon>Luteolibacter</taxon>
    </lineage>
</organism>